<dbReference type="PANTHER" id="PTHR11530">
    <property type="entry name" value="D-AMINO ACID OXIDASE"/>
    <property type="match status" value="1"/>
</dbReference>
<dbReference type="PIRSF" id="PIRSF000189">
    <property type="entry name" value="D-aa_oxidase"/>
    <property type="match status" value="1"/>
</dbReference>
<dbReference type="SUPFAM" id="SSF51971">
    <property type="entry name" value="Nucleotide-binding domain"/>
    <property type="match status" value="1"/>
</dbReference>
<dbReference type="PROSITE" id="PS00677">
    <property type="entry name" value="DAO"/>
    <property type="match status" value="1"/>
</dbReference>
<evidence type="ECO:0000313" key="10">
    <source>
        <dbReference type="Proteomes" id="UP000070501"/>
    </source>
</evidence>
<feature type="transmembrane region" description="Helical" evidence="7">
    <location>
        <begin position="26"/>
        <end position="46"/>
    </location>
</feature>
<comment type="cofactor">
    <cofactor evidence="1">
        <name>FAD</name>
        <dbReference type="ChEBI" id="CHEBI:57692"/>
    </cofactor>
</comment>
<comment type="similarity">
    <text evidence="2">Belongs to the DAMOX/DASOX family.</text>
</comment>
<dbReference type="GO" id="GO:0019478">
    <property type="term" value="P:D-amino acid catabolic process"/>
    <property type="evidence" value="ECO:0007669"/>
    <property type="project" value="TreeGrafter"/>
</dbReference>
<proteinExistence type="inferred from homology"/>
<evidence type="ECO:0000256" key="1">
    <source>
        <dbReference type="ARBA" id="ARBA00001974"/>
    </source>
</evidence>
<feature type="region of interest" description="Disordered" evidence="6">
    <location>
        <begin position="1"/>
        <end position="22"/>
    </location>
</feature>
<evidence type="ECO:0000256" key="6">
    <source>
        <dbReference type="SAM" id="MobiDB-lite"/>
    </source>
</evidence>
<keyword evidence="7" id="KW-0812">Transmembrane</keyword>
<evidence type="ECO:0000256" key="5">
    <source>
        <dbReference type="ARBA" id="ARBA00023002"/>
    </source>
</evidence>
<dbReference type="EMBL" id="KQ964247">
    <property type="protein sequence ID" value="KXJ93645.1"/>
    <property type="molecule type" value="Genomic_DNA"/>
</dbReference>
<keyword evidence="5" id="KW-0560">Oxidoreductase</keyword>
<sequence length="426" mass="45229">MAQVLKVHRSSMADSRGRDTPSRPTVVVIGAGIIGLASALSIQTALGRRYDVAIVAREWPHAVAGVPTGTSADYASMWAGAHVRPIPVNGDEQLAREAAWLKHTCGELGRQAAREPWVGITGLRGREYLETPPESYVKQTAESFARETGLPGYRQLPVSELPEGVKLGFEYDTYCINSPLYCANLLKKFLLRGGRTVGRHLASEDEAFAVCEDVRLVVNASGTGFGDAACFPTRGQTALTNLTGINETITRQNADGTWSFAIPRFFGGGTVIGGTKEPGNWDLAPSRGTRERLLQGAQKLQPGLLSRTGQADAETEVVQEPLRVIADIVGRRPTRHGGMRVECQEHAAMHGSGGGGGHGGKAHGGELQNAGRPVVHAYGAGGRGFEISWGVAREVTGLVLRRLAPDGDGDGGSRGAEQADKLKSLL</sequence>
<dbReference type="Pfam" id="PF01266">
    <property type="entry name" value="DAO"/>
    <property type="match status" value="1"/>
</dbReference>
<dbReference type="InterPro" id="IPR006181">
    <property type="entry name" value="D-amino_acid_oxidase_CS"/>
</dbReference>
<dbReference type="PANTHER" id="PTHR11530:SF26">
    <property type="entry name" value="FAD DEPENDENT OXIDOREDUCTASE SUPERFAMILY (AFU_ORTHOLOGUE AFUA_5G13940)"/>
    <property type="match status" value="1"/>
</dbReference>
<evidence type="ECO:0000256" key="7">
    <source>
        <dbReference type="SAM" id="Phobius"/>
    </source>
</evidence>
<dbReference type="GO" id="GO:0003884">
    <property type="term" value="F:D-amino-acid oxidase activity"/>
    <property type="evidence" value="ECO:0007669"/>
    <property type="project" value="InterPro"/>
</dbReference>
<keyword evidence="4" id="KW-0274">FAD</keyword>
<evidence type="ECO:0000313" key="9">
    <source>
        <dbReference type="EMBL" id="KXJ93645.1"/>
    </source>
</evidence>
<organism evidence="9 10">
    <name type="scientific">Microdochium bolleyi</name>
    <dbReference type="NCBI Taxonomy" id="196109"/>
    <lineage>
        <taxon>Eukaryota</taxon>
        <taxon>Fungi</taxon>
        <taxon>Dikarya</taxon>
        <taxon>Ascomycota</taxon>
        <taxon>Pezizomycotina</taxon>
        <taxon>Sordariomycetes</taxon>
        <taxon>Xylariomycetidae</taxon>
        <taxon>Xylariales</taxon>
        <taxon>Microdochiaceae</taxon>
        <taxon>Microdochium</taxon>
    </lineage>
</organism>
<dbReference type="AlphaFoldDB" id="A0A136J916"/>
<dbReference type="GO" id="GO:0005737">
    <property type="term" value="C:cytoplasm"/>
    <property type="evidence" value="ECO:0007669"/>
    <property type="project" value="TreeGrafter"/>
</dbReference>
<evidence type="ECO:0000256" key="4">
    <source>
        <dbReference type="ARBA" id="ARBA00022827"/>
    </source>
</evidence>
<feature type="compositionally biased region" description="Basic and acidic residues" evidence="6">
    <location>
        <begin position="417"/>
        <end position="426"/>
    </location>
</feature>
<feature type="region of interest" description="Disordered" evidence="6">
    <location>
        <begin position="403"/>
        <end position="426"/>
    </location>
</feature>
<dbReference type="STRING" id="196109.A0A136J916"/>
<feature type="domain" description="FAD dependent oxidoreductase" evidence="8">
    <location>
        <begin position="26"/>
        <end position="396"/>
    </location>
</feature>
<keyword evidence="10" id="KW-1185">Reference proteome</keyword>
<gene>
    <name evidence="9" type="ORF">Micbo1qcDRAFT_158509</name>
</gene>
<name>A0A136J916_9PEZI</name>
<keyword evidence="7" id="KW-0472">Membrane</keyword>
<dbReference type="SUPFAM" id="SSF54373">
    <property type="entry name" value="FAD-linked reductases, C-terminal domain"/>
    <property type="match status" value="1"/>
</dbReference>
<evidence type="ECO:0000259" key="8">
    <source>
        <dbReference type="Pfam" id="PF01266"/>
    </source>
</evidence>
<keyword evidence="7" id="KW-1133">Transmembrane helix</keyword>
<dbReference type="Gene3D" id="3.30.9.10">
    <property type="entry name" value="D-Amino Acid Oxidase, subunit A, domain 2"/>
    <property type="match status" value="1"/>
</dbReference>
<dbReference type="Proteomes" id="UP000070501">
    <property type="component" value="Unassembled WGS sequence"/>
</dbReference>
<dbReference type="InterPro" id="IPR006076">
    <property type="entry name" value="FAD-dep_OxRdtase"/>
</dbReference>
<evidence type="ECO:0000256" key="3">
    <source>
        <dbReference type="ARBA" id="ARBA00022630"/>
    </source>
</evidence>
<dbReference type="Gene3D" id="3.40.50.720">
    <property type="entry name" value="NAD(P)-binding Rossmann-like Domain"/>
    <property type="match status" value="1"/>
</dbReference>
<dbReference type="OrthoDB" id="2015447at2759"/>
<reference evidence="10" key="1">
    <citation type="submission" date="2016-02" db="EMBL/GenBank/DDBJ databases">
        <title>Draft genome sequence of Microdochium bolleyi, a fungal endophyte of beachgrass.</title>
        <authorList>
            <consortium name="DOE Joint Genome Institute"/>
            <person name="David A.S."/>
            <person name="May G."/>
            <person name="Haridas S."/>
            <person name="Lim J."/>
            <person name="Wang M."/>
            <person name="Labutti K."/>
            <person name="Lipzen A."/>
            <person name="Barry K."/>
            <person name="Grigoriev I.V."/>
        </authorList>
    </citation>
    <scope>NUCLEOTIDE SEQUENCE [LARGE SCALE GENOMIC DNA]</scope>
    <source>
        <strain evidence="10">J235TASD1</strain>
    </source>
</reference>
<dbReference type="GO" id="GO:0071949">
    <property type="term" value="F:FAD binding"/>
    <property type="evidence" value="ECO:0007669"/>
    <property type="project" value="InterPro"/>
</dbReference>
<dbReference type="InterPro" id="IPR023209">
    <property type="entry name" value="DAO"/>
</dbReference>
<protein>
    <recommendedName>
        <fullName evidence="8">FAD dependent oxidoreductase domain-containing protein</fullName>
    </recommendedName>
</protein>
<accession>A0A136J916</accession>
<dbReference type="InParanoid" id="A0A136J916"/>
<keyword evidence="3" id="KW-0285">Flavoprotein</keyword>
<evidence type="ECO:0000256" key="2">
    <source>
        <dbReference type="ARBA" id="ARBA00006730"/>
    </source>
</evidence>